<name>A0ABU4D514_9NOCA</name>
<dbReference type="PRINTS" id="PR00411">
    <property type="entry name" value="PNDRDTASEI"/>
</dbReference>
<dbReference type="Pfam" id="PF13738">
    <property type="entry name" value="Pyr_redox_3"/>
    <property type="match status" value="1"/>
</dbReference>
<keyword evidence="2" id="KW-1185">Reference proteome</keyword>
<evidence type="ECO:0000313" key="2">
    <source>
        <dbReference type="Proteomes" id="UP001186104"/>
    </source>
</evidence>
<keyword evidence="1" id="KW-0560">Oxidoreductase</keyword>
<dbReference type="EMBL" id="JAWLKF010000013">
    <property type="protein sequence ID" value="MDV6304821.1"/>
    <property type="molecule type" value="Genomic_DNA"/>
</dbReference>
<dbReference type="RefSeq" id="WP_317533851.1">
    <property type="nucleotide sequence ID" value="NZ_JAWLKF010000013.1"/>
</dbReference>
<dbReference type="PRINTS" id="PR00368">
    <property type="entry name" value="FADPNR"/>
</dbReference>
<reference evidence="1 2" key="1">
    <citation type="submission" date="2023-10" db="EMBL/GenBank/DDBJ databases">
        <title>Development of a sustainable strategy for remediation of hydrocarbon-contaminated territories based on the waste exchange concept.</title>
        <authorList>
            <person name="Krivoruchko A."/>
        </authorList>
    </citation>
    <scope>NUCLEOTIDE SEQUENCE [LARGE SCALE GENOMIC DNA]</scope>
    <source>
        <strain evidence="1 2">IEGM 1327</strain>
    </source>
</reference>
<dbReference type="InterPro" id="IPR036188">
    <property type="entry name" value="FAD/NAD-bd_sf"/>
</dbReference>
<dbReference type="EC" id="1.14.13.-" evidence="1"/>
<protein>
    <submittedName>
        <fullName evidence="1">NAD(P)/FAD-dependent oxidoreductase</fullName>
        <ecNumber evidence="1">1.14.13.-</ecNumber>
    </submittedName>
</protein>
<sequence length="512" mass="56618">MTGTLTNDTETTVPQIDVAIIGAGFGGLGAAIRLEQEGRGDFLIFERDTAVGGTWHVNTYPGAQCDIPSALYSFSFAPNPDWTRLYPLQPEIEAYLNDCTDKFGIRDRIRFGHEVLDATWNDEQARWVVRTSAGTWSARILIGALGPFSEPATPKIEGLEAFSGSVFHSAKWDHEHSAEGRRIAVIGTGASAVQFVPRLAPEAAHLTLFQRTPTWILPHPDRPISESGRSVLRKYPRAQRAMRRVFDLFQEALVPGLISHRSLLAPLTAVGRAHLRRQVKDPVLREKLTPGYEFGCKRPTFSNRFYPALCRENVTVETTGIARIVPEGIVTTDGTVHEVDAIVLGTGFTVSGHTGFRRIVGRDGKSLADKWPDGEMSSYRGTTVHGFPNFFMLLGPNSVVYTSQVVTIEAQVNYILAALRAMDSNAITALEVSMRAQSTFAEHTDRKLAGSVWNSGGCSSYYLSPSGRNVTYWPGSVRNFTQRMSSIELGHYHWRSADFRPDTELVTTRDIT</sequence>
<dbReference type="PANTHER" id="PTHR42877">
    <property type="entry name" value="L-ORNITHINE N(5)-MONOOXYGENASE-RELATED"/>
    <property type="match status" value="1"/>
</dbReference>
<accession>A0ABU4D514</accession>
<proteinExistence type="predicted"/>
<dbReference type="Gene3D" id="3.50.50.60">
    <property type="entry name" value="FAD/NAD(P)-binding domain"/>
    <property type="match status" value="2"/>
</dbReference>
<dbReference type="GO" id="GO:0016491">
    <property type="term" value="F:oxidoreductase activity"/>
    <property type="evidence" value="ECO:0007669"/>
    <property type="project" value="UniProtKB-KW"/>
</dbReference>
<organism evidence="1 2">
    <name type="scientific">Rhodococcus cerastii</name>
    <dbReference type="NCBI Taxonomy" id="908616"/>
    <lineage>
        <taxon>Bacteria</taxon>
        <taxon>Bacillati</taxon>
        <taxon>Actinomycetota</taxon>
        <taxon>Actinomycetes</taxon>
        <taxon>Mycobacteriales</taxon>
        <taxon>Nocardiaceae</taxon>
        <taxon>Rhodococcus</taxon>
    </lineage>
</organism>
<gene>
    <name evidence="1" type="ORF">R3P93_19840</name>
</gene>
<dbReference type="SUPFAM" id="SSF51905">
    <property type="entry name" value="FAD/NAD(P)-binding domain"/>
    <property type="match status" value="2"/>
</dbReference>
<dbReference type="Proteomes" id="UP001186104">
    <property type="component" value="Unassembled WGS sequence"/>
</dbReference>
<dbReference type="PANTHER" id="PTHR42877:SF4">
    <property type="entry name" value="FAD_NAD(P)-BINDING DOMAIN-CONTAINING PROTEIN-RELATED"/>
    <property type="match status" value="1"/>
</dbReference>
<evidence type="ECO:0000313" key="1">
    <source>
        <dbReference type="EMBL" id="MDV6304821.1"/>
    </source>
</evidence>
<dbReference type="InterPro" id="IPR051209">
    <property type="entry name" value="FAD-bind_Monooxygenase_sf"/>
</dbReference>
<comment type="caution">
    <text evidence="1">The sequence shown here is derived from an EMBL/GenBank/DDBJ whole genome shotgun (WGS) entry which is preliminary data.</text>
</comment>